<dbReference type="AlphaFoldDB" id="U3A853"/>
<keyword evidence="4" id="KW-1185">Reference proteome</keyword>
<dbReference type="SMART" id="SM00062">
    <property type="entry name" value="PBPb"/>
    <property type="match status" value="1"/>
</dbReference>
<reference evidence="3 4" key="1">
    <citation type="submission" date="2013-09" db="EMBL/GenBank/DDBJ databases">
        <title>Whole genome shotgun sequence of Novosphingobium tardaugens NBRC 16725.</title>
        <authorList>
            <person name="Isaki S."/>
            <person name="Hosoyama A."/>
            <person name="Tsuchikane K."/>
            <person name="Katsumata H."/>
            <person name="Ando Y."/>
            <person name="Yamazaki S."/>
            <person name="Fujita N."/>
        </authorList>
    </citation>
    <scope>NUCLEOTIDE SEQUENCE [LARGE SCALE GENOMIC DNA]</scope>
    <source>
        <strain evidence="3 4">NBRC 16725</strain>
    </source>
</reference>
<dbReference type="InterPro" id="IPR015168">
    <property type="entry name" value="SsuA/THI5"/>
</dbReference>
<sequence>MTAQQILNAETATRAHPLKPPFHWLRAIAAGALLTLTGCGNTPDAQGGKPVLNVGDQLEFFRTTLESANQAKPDDYTIKWANFVGGPAIIAAQTGGSIDVGWMAETPLIFAQAAGSPVKVVGVSKAASSDGYGYALVVKADSPIRSVKDLKGRSVAYMRGTVLHYMIARVLEREGLSLKDIKSIQATSFGSGLLDQGAADAITLAEPHLTRLLEEGKVRVIATGAAPVTEGLNYLVASDAALADPKKAKAIGDLVTRATRSYLWQNAHAAEAAPYLAKVYKIDPKLAQTVIERSPSVFVPIDETVIAAHQSEANLFQKIGLVRVRLDAGKIFDPRFNALVAQVEPNP</sequence>
<dbReference type="Proteomes" id="UP000016568">
    <property type="component" value="Unassembled WGS sequence"/>
</dbReference>
<comment type="caution">
    <text evidence="3">The sequence shown here is derived from an EMBL/GenBank/DDBJ whole genome shotgun (WGS) entry which is preliminary data.</text>
</comment>
<proteinExistence type="inferred from homology"/>
<feature type="domain" description="Solute-binding protein family 3/N-terminal" evidence="2">
    <location>
        <begin position="51"/>
        <end position="272"/>
    </location>
</feature>
<dbReference type="OrthoDB" id="6522570at2"/>
<dbReference type="PANTHER" id="PTHR30024">
    <property type="entry name" value="ALIPHATIC SULFONATES-BINDING PROTEIN-RELATED"/>
    <property type="match status" value="1"/>
</dbReference>
<protein>
    <submittedName>
        <fullName evidence="3">Aliphatic sulfonate ABC transporter substrate-binding protein</fullName>
    </submittedName>
</protein>
<comment type="similarity">
    <text evidence="1">Belongs to the bacterial solute-binding protein SsuA/TauA family.</text>
</comment>
<evidence type="ECO:0000313" key="4">
    <source>
        <dbReference type="Proteomes" id="UP000016568"/>
    </source>
</evidence>
<dbReference type="EMBL" id="BASZ01000013">
    <property type="protein sequence ID" value="GAD50938.1"/>
    <property type="molecule type" value="Genomic_DNA"/>
</dbReference>
<dbReference type="RefSeq" id="WP_021691756.1">
    <property type="nucleotide sequence ID" value="NZ_BASZ01000013.1"/>
</dbReference>
<dbReference type="InterPro" id="IPR001638">
    <property type="entry name" value="Solute-binding_3/MltF_N"/>
</dbReference>
<organism evidence="3 4">
    <name type="scientific">Caenibius tardaugens NBRC 16725</name>
    <dbReference type="NCBI Taxonomy" id="1219035"/>
    <lineage>
        <taxon>Bacteria</taxon>
        <taxon>Pseudomonadati</taxon>
        <taxon>Pseudomonadota</taxon>
        <taxon>Alphaproteobacteria</taxon>
        <taxon>Sphingomonadales</taxon>
        <taxon>Erythrobacteraceae</taxon>
        <taxon>Caenibius</taxon>
    </lineage>
</organism>
<evidence type="ECO:0000313" key="3">
    <source>
        <dbReference type="EMBL" id="GAD50938.1"/>
    </source>
</evidence>
<evidence type="ECO:0000256" key="1">
    <source>
        <dbReference type="ARBA" id="ARBA00010742"/>
    </source>
</evidence>
<dbReference type="Pfam" id="PF09084">
    <property type="entry name" value="NMT1"/>
    <property type="match status" value="1"/>
</dbReference>
<dbReference type="Gene3D" id="3.40.190.10">
    <property type="entry name" value="Periplasmic binding protein-like II"/>
    <property type="match status" value="2"/>
</dbReference>
<name>U3A853_9SPHN</name>
<dbReference type="KEGG" id="ntd:EGO55_19785"/>
<evidence type="ECO:0000259" key="2">
    <source>
        <dbReference type="SMART" id="SM00062"/>
    </source>
</evidence>
<dbReference type="PANTHER" id="PTHR30024:SF48">
    <property type="entry name" value="ABC TRANSPORTER SUBSTRATE-BINDING PROTEIN"/>
    <property type="match status" value="1"/>
</dbReference>
<gene>
    <name evidence="3" type="primary">ssuA</name>
    <name evidence="3" type="ORF">NT2_13_00250</name>
</gene>
<dbReference type="eggNOG" id="COG0715">
    <property type="taxonomic scope" value="Bacteria"/>
</dbReference>
<accession>U3A853</accession>
<dbReference type="SUPFAM" id="SSF53850">
    <property type="entry name" value="Periplasmic binding protein-like II"/>
    <property type="match status" value="1"/>
</dbReference>